<dbReference type="Pfam" id="PF11798">
    <property type="entry name" value="IMS_HHH"/>
    <property type="match status" value="1"/>
</dbReference>
<dbReference type="Pfam" id="PF00817">
    <property type="entry name" value="IMS"/>
    <property type="match status" value="1"/>
</dbReference>
<dbReference type="AlphaFoldDB" id="A0A6M1SSL4"/>
<dbReference type="PANTHER" id="PTHR11076">
    <property type="entry name" value="DNA REPAIR POLYMERASE UMUC / TRANSFERASE FAMILY MEMBER"/>
    <property type="match status" value="1"/>
</dbReference>
<feature type="domain" description="UmuC" evidence="4">
    <location>
        <begin position="47"/>
        <end position="233"/>
    </location>
</feature>
<dbReference type="GO" id="GO:0006281">
    <property type="term" value="P:DNA repair"/>
    <property type="evidence" value="ECO:0007669"/>
    <property type="project" value="InterPro"/>
</dbReference>
<evidence type="ECO:0000256" key="3">
    <source>
        <dbReference type="ARBA" id="ARBA00022932"/>
    </source>
</evidence>
<dbReference type="InterPro" id="IPR050116">
    <property type="entry name" value="DNA_polymerase-Y"/>
</dbReference>
<reference evidence="5 6" key="1">
    <citation type="submission" date="2020-02" db="EMBL/GenBank/DDBJ databases">
        <title>Balneolaceae bacterium YR4-1, complete genome.</title>
        <authorList>
            <person name="Li Y."/>
            <person name="Wu S."/>
        </authorList>
    </citation>
    <scope>NUCLEOTIDE SEQUENCE [LARGE SCALE GENOMIC DNA]</scope>
    <source>
        <strain evidence="5 6">YR4-1</strain>
    </source>
</reference>
<protein>
    <submittedName>
        <fullName evidence="5">DNA polymerase IV</fullName>
    </submittedName>
</protein>
<dbReference type="Gene3D" id="3.40.1170.60">
    <property type="match status" value="1"/>
</dbReference>
<keyword evidence="3" id="KW-0548">Nucleotidyltransferase</keyword>
<dbReference type="InterPro" id="IPR024728">
    <property type="entry name" value="PolY_HhH_motif"/>
</dbReference>
<evidence type="ECO:0000313" key="6">
    <source>
        <dbReference type="Proteomes" id="UP000473278"/>
    </source>
</evidence>
<dbReference type="SUPFAM" id="SSF56672">
    <property type="entry name" value="DNA/RNA polymerases"/>
    <property type="match status" value="1"/>
</dbReference>
<dbReference type="InterPro" id="IPR001126">
    <property type="entry name" value="UmuC"/>
</dbReference>
<dbReference type="EMBL" id="JAALLT010000001">
    <property type="protein sequence ID" value="NGP75752.1"/>
    <property type="molecule type" value="Genomic_DNA"/>
</dbReference>
<keyword evidence="3" id="KW-0808">Transferase</keyword>
<dbReference type="GO" id="GO:0003887">
    <property type="term" value="F:DNA-directed DNA polymerase activity"/>
    <property type="evidence" value="ECO:0007669"/>
    <property type="project" value="InterPro"/>
</dbReference>
<keyword evidence="6" id="KW-1185">Reference proteome</keyword>
<comment type="caution">
    <text evidence="5">The sequence shown here is derived from an EMBL/GenBank/DDBJ whole genome shotgun (WGS) entry which is preliminary data.</text>
</comment>
<dbReference type="GO" id="GO:0009432">
    <property type="term" value="P:SOS response"/>
    <property type="evidence" value="ECO:0007669"/>
    <property type="project" value="TreeGrafter"/>
</dbReference>
<dbReference type="Gene3D" id="3.30.70.270">
    <property type="match status" value="1"/>
</dbReference>
<dbReference type="Proteomes" id="UP000473278">
    <property type="component" value="Unassembled WGS sequence"/>
</dbReference>
<gene>
    <name evidence="5" type="ORF">G3570_03855</name>
</gene>
<dbReference type="InterPro" id="IPR043128">
    <property type="entry name" value="Rev_trsase/Diguanyl_cyclase"/>
</dbReference>
<dbReference type="GO" id="GO:0005829">
    <property type="term" value="C:cytosol"/>
    <property type="evidence" value="ECO:0007669"/>
    <property type="project" value="TreeGrafter"/>
</dbReference>
<evidence type="ECO:0000259" key="4">
    <source>
        <dbReference type="PROSITE" id="PS50173"/>
    </source>
</evidence>
<evidence type="ECO:0000256" key="2">
    <source>
        <dbReference type="ARBA" id="ARBA00022457"/>
    </source>
</evidence>
<keyword evidence="2" id="KW-0515">Mutator protein</keyword>
<keyword evidence="3" id="KW-0239">DNA-directed DNA polymerase</keyword>
<evidence type="ECO:0000313" key="5">
    <source>
        <dbReference type="EMBL" id="NGP75752.1"/>
    </source>
</evidence>
<evidence type="ECO:0000256" key="1">
    <source>
        <dbReference type="ARBA" id="ARBA00010945"/>
    </source>
</evidence>
<dbReference type="PANTHER" id="PTHR11076:SF33">
    <property type="entry name" value="DNA POLYMERASE KAPPA"/>
    <property type="match status" value="1"/>
</dbReference>
<dbReference type="InterPro" id="IPR022880">
    <property type="entry name" value="DNApol_IV"/>
</dbReference>
<dbReference type="GO" id="GO:0042276">
    <property type="term" value="P:error-prone translesion synthesis"/>
    <property type="evidence" value="ECO:0007669"/>
    <property type="project" value="TreeGrafter"/>
</dbReference>
<organism evidence="5 6">
    <name type="scientific">Halalkalibaculum roseum</name>
    <dbReference type="NCBI Taxonomy" id="2709311"/>
    <lineage>
        <taxon>Bacteria</taxon>
        <taxon>Pseudomonadati</taxon>
        <taxon>Balneolota</taxon>
        <taxon>Balneolia</taxon>
        <taxon>Balneolales</taxon>
        <taxon>Balneolaceae</taxon>
        <taxon>Halalkalibaculum</taxon>
    </lineage>
</organism>
<name>A0A6M1SSL4_9BACT</name>
<accession>A0A6M1SSL4</accession>
<dbReference type="PROSITE" id="PS50173">
    <property type="entry name" value="UMUC"/>
    <property type="match status" value="1"/>
</dbReference>
<dbReference type="InterPro" id="IPR043502">
    <property type="entry name" value="DNA/RNA_pol_sf"/>
</dbReference>
<dbReference type="RefSeq" id="WP_165139336.1">
    <property type="nucleotide sequence ID" value="NZ_JAALLT010000001.1"/>
</dbReference>
<comment type="similarity">
    <text evidence="1">Belongs to the DNA polymerase type-Y family.</text>
</comment>
<dbReference type="CDD" id="cd03586">
    <property type="entry name" value="PolY_Pol_IV_kappa"/>
    <property type="match status" value="1"/>
</dbReference>
<dbReference type="Gene3D" id="1.10.150.20">
    <property type="entry name" value="5' to 3' exonuclease, C-terminal subdomain"/>
    <property type="match status" value="1"/>
</dbReference>
<proteinExistence type="inferred from homology"/>
<sequence>MNFIENDNLPDLPNPGHYQLSKNVHNITRYQTVAADMQHRSLGDRLYVHVDMNAFYAQVEQLCYNLYGIPVVVGGWRKEDGTVKGIVATSSYEARNWGIKTGMSALEAYKLCPFVVFKQVDYEKYRAFSKRIKAVLDTFSPDVEAYSMDEYFMDITWKQSESYEQLVEFGWDIKEAILEETGLQCSVGISTSKTYSKLASDLEKPNGLTVLNSKEDIRDNIWPLPLDEVWGIGRRRFEKLKSRGIYTIEEAIERGYPLFQNLFGKYFGKLLWETAAGKDRAIVSDDTEYIPERVSYGHTFSTWTDDPWRVAGEFAKATKQVCYRLRGYGKKSDKFFGNVRFQSVDKEGFSFTFRAPGLTNLDEYVLGNCLEKVMPMLFYYKDRGKTFRAIMLGTTELNMTTQAELFFQENPKFRRMYRAMDYLNNRFGLETINHGISHFDVKGNTHFKERSI</sequence>